<dbReference type="Proteomes" id="UP000054485">
    <property type="component" value="Unassembled WGS sequence"/>
</dbReference>
<dbReference type="InParanoid" id="A0A0D0BSA2"/>
<dbReference type="EMBL" id="KN835137">
    <property type="protein sequence ID" value="KIK48512.1"/>
    <property type="molecule type" value="Genomic_DNA"/>
</dbReference>
<protein>
    <recommendedName>
        <fullName evidence="3">F-box domain-containing protein</fullName>
    </recommendedName>
</protein>
<dbReference type="HOGENOM" id="CLU_740050_0_0_1"/>
<name>A0A0D0BSA2_9AGAM</name>
<dbReference type="STRING" id="930992.A0A0D0BSA2"/>
<gene>
    <name evidence="1" type="ORF">CY34DRAFT_797997</name>
</gene>
<dbReference type="AlphaFoldDB" id="A0A0D0BSA2"/>
<keyword evidence="2" id="KW-1185">Reference proteome</keyword>
<reference evidence="1 2" key="1">
    <citation type="submission" date="2014-04" db="EMBL/GenBank/DDBJ databases">
        <authorList>
            <consortium name="DOE Joint Genome Institute"/>
            <person name="Kuo A."/>
            <person name="Ruytinx J."/>
            <person name="Rineau F."/>
            <person name="Colpaert J."/>
            <person name="Kohler A."/>
            <person name="Nagy L.G."/>
            <person name="Floudas D."/>
            <person name="Copeland A."/>
            <person name="Barry K.W."/>
            <person name="Cichocki N."/>
            <person name="Veneault-Fourrey C."/>
            <person name="LaButti K."/>
            <person name="Lindquist E.A."/>
            <person name="Lipzen A."/>
            <person name="Lundell T."/>
            <person name="Morin E."/>
            <person name="Murat C."/>
            <person name="Sun H."/>
            <person name="Tunlid A."/>
            <person name="Henrissat B."/>
            <person name="Grigoriev I.V."/>
            <person name="Hibbett D.S."/>
            <person name="Martin F."/>
            <person name="Nordberg H.P."/>
            <person name="Cantor M.N."/>
            <person name="Hua S.X."/>
        </authorList>
    </citation>
    <scope>NUCLEOTIDE SEQUENCE [LARGE SCALE GENOMIC DNA]</scope>
    <source>
        <strain evidence="1 2">UH-Slu-Lm8-n1</strain>
    </source>
</reference>
<evidence type="ECO:0000313" key="2">
    <source>
        <dbReference type="Proteomes" id="UP000054485"/>
    </source>
</evidence>
<reference evidence="2" key="2">
    <citation type="submission" date="2015-01" db="EMBL/GenBank/DDBJ databases">
        <title>Evolutionary Origins and Diversification of the Mycorrhizal Mutualists.</title>
        <authorList>
            <consortium name="DOE Joint Genome Institute"/>
            <consortium name="Mycorrhizal Genomics Consortium"/>
            <person name="Kohler A."/>
            <person name="Kuo A."/>
            <person name="Nagy L.G."/>
            <person name="Floudas D."/>
            <person name="Copeland A."/>
            <person name="Barry K.W."/>
            <person name="Cichocki N."/>
            <person name="Veneault-Fourrey C."/>
            <person name="LaButti K."/>
            <person name="Lindquist E.A."/>
            <person name="Lipzen A."/>
            <person name="Lundell T."/>
            <person name="Morin E."/>
            <person name="Murat C."/>
            <person name="Riley R."/>
            <person name="Ohm R."/>
            <person name="Sun H."/>
            <person name="Tunlid A."/>
            <person name="Henrissat B."/>
            <person name="Grigoriev I.V."/>
            <person name="Hibbett D.S."/>
            <person name="Martin F."/>
        </authorList>
    </citation>
    <scope>NUCLEOTIDE SEQUENCE [LARGE SCALE GENOMIC DNA]</scope>
    <source>
        <strain evidence="2">UH-Slu-Lm8-n1</strain>
    </source>
</reference>
<dbReference type="OrthoDB" id="3270987at2759"/>
<evidence type="ECO:0008006" key="3">
    <source>
        <dbReference type="Google" id="ProtNLM"/>
    </source>
</evidence>
<sequence length="372" mass="42277">MTTMSPVPMHRVDALTFTHSHGPNYTEPPIYRLPVELLQDIFMLIIHDVPHYPSIFSIGETTISGNFACPPLLFTRVCRRWRAIAHSTTEIWSHIKVGLPRKILSKPFLPSLLQSWLARSGSRPLTIRMERISSIDNSHFCPSSTQLLEILFAEITRWETVFGLDMPEWSEKLTAPQLRTLECSWPSDITRFDAPNLCRIRFVSPLSAVIRSRPTATCKLIRHLYLRSASAAAIHSSSAFFPHLETLVVDYIAPDLGSRSHPATYSRLESMTIPLFYHHYHRDPLIQLFRELRLPRLQKLTVVGNPDTPEVESILTALLVAGSCNIKVVDFRPCLWPSARRNHMYVHDVEPLLSVAREVAVCGEVVACRVTT</sequence>
<organism evidence="1 2">
    <name type="scientific">Suillus luteus UH-Slu-Lm8-n1</name>
    <dbReference type="NCBI Taxonomy" id="930992"/>
    <lineage>
        <taxon>Eukaryota</taxon>
        <taxon>Fungi</taxon>
        <taxon>Dikarya</taxon>
        <taxon>Basidiomycota</taxon>
        <taxon>Agaricomycotina</taxon>
        <taxon>Agaricomycetes</taxon>
        <taxon>Agaricomycetidae</taxon>
        <taxon>Boletales</taxon>
        <taxon>Suillineae</taxon>
        <taxon>Suillaceae</taxon>
        <taxon>Suillus</taxon>
    </lineage>
</organism>
<evidence type="ECO:0000313" key="1">
    <source>
        <dbReference type="EMBL" id="KIK48512.1"/>
    </source>
</evidence>
<proteinExistence type="predicted"/>
<accession>A0A0D0BSA2</accession>